<feature type="region of interest" description="Disordered" evidence="1">
    <location>
        <begin position="22"/>
        <end position="52"/>
    </location>
</feature>
<reference evidence="3" key="1">
    <citation type="submission" date="2011-12" db="EMBL/GenBank/DDBJ databases">
        <authorList>
            <consortium name="The Broad Institute Genome Sequencing Platform"/>
            <person name="Russ C."/>
            <person name="Tyler B."/>
            <person name="Panabieres F."/>
            <person name="Shan W."/>
            <person name="Tripathy S."/>
            <person name="Grunwald N."/>
            <person name="Machado M."/>
            <person name="Young S.K."/>
            <person name="Zeng Q."/>
            <person name="Gargeya S."/>
            <person name="Fitzgerald M."/>
            <person name="Haas B."/>
            <person name="Abouelleil A."/>
            <person name="Alvarado L."/>
            <person name="Arachchi H.M."/>
            <person name="Berlin A."/>
            <person name="Chapman S.B."/>
            <person name="Gearin G."/>
            <person name="Goldberg J."/>
            <person name="Griggs A."/>
            <person name="Gujja S."/>
            <person name="Hansen M."/>
            <person name="Heiman D."/>
            <person name="Howarth C."/>
            <person name="Larimer J."/>
            <person name="Lui A."/>
            <person name="MacDonald P.J.P."/>
            <person name="McCowen C."/>
            <person name="Montmayeur A."/>
            <person name="Murphy C."/>
            <person name="Neiman D."/>
            <person name="Pearson M."/>
            <person name="Priest M."/>
            <person name="Roberts A."/>
            <person name="Saif S."/>
            <person name="Shea T."/>
            <person name="Sisk P."/>
            <person name="Stolte C."/>
            <person name="Sykes S."/>
            <person name="Wortman J."/>
            <person name="Nusbaum C."/>
            <person name="Birren B."/>
        </authorList>
    </citation>
    <scope>NUCLEOTIDE SEQUENCE [LARGE SCALE GENOMIC DNA]</scope>
    <source>
        <strain evidence="3">INRA-310</strain>
    </source>
</reference>
<name>W2Q514_PHYN3</name>
<dbReference type="EMBL" id="KI669593">
    <property type="protein sequence ID" value="ETN07345.1"/>
    <property type="molecule type" value="Genomic_DNA"/>
</dbReference>
<feature type="compositionally biased region" description="Low complexity" evidence="1">
    <location>
        <begin position="28"/>
        <end position="39"/>
    </location>
</feature>
<accession>W2Q514</accession>
<dbReference type="AlphaFoldDB" id="W2Q514"/>
<evidence type="ECO:0000256" key="1">
    <source>
        <dbReference type="SAM" id="MobiDB-lite"/>
    </source>
</evidence>
<dbReference type="RefSeq" id="XP_008907721.1">
    <property type="nucleotide sequence ID" value="XM_008909473.1"/>
</dbReference>
<reference evidence="2 3" key="2">
    <citation type="submission" date="2013-11" db="EMBL/GenBank/DDBJ databases">
        <title>The Genome Sequence of Phytophthora parasitica INRA-310.</title>
        <authorList>
            <consortium name="The Broad Institute Genomics Platform"/>
            <person name="Russ C."/>
            <person name="Tyler B."/>
            <person name="Panabieres F."/>
            <person name="Shan W."/>
            <person name="Tripathy S."/>
            <person name="Grunwald N."/>
            <person name="Machado M."/>
            <person name="Johnson C.S."/>
            <person name="Arredondo F."/>
            <person name="Hong C."/>
            <person name="Coffey M."/>
            <person name="Young S.K."/>
            <person name="Zeng Q."/>
            <person name="Gargeya S."/>
            <person name="Fitzgerald M."/>
            <person name="Abouelleil A."/>
            <person name="Alvarado L."/>
            <person name="Chapman S.B."/>
            <person name="Gainer-Dewar J."/>
            <person name="Goldberg J."/>
            <person name="Griggs A."/>
            <person name="Gujja S."/>
            <person name="Hansen M."/>
            <person name="Howarth C."/>
            <person name="Imamovic A."/>
            <person name="Ireland A."/>
            <person name="Larimer J."/>
            <person name="McCowan C."/>
            <person name="Murphy C."/>
            <person name="Pearson M."/>
            <person name="Poon T.W."/>
            <person name="Priest M."/>
            <person name="Roberts A."/>
            <person name="Saif S."/>
            <person name="Shea T."/>
            <person name="Sykes S."/>
            <person name="Wortman J."/>
            <person name="Nusbaum C."/>
            <person name="Birren B."/>
        </authorList>
    </citation>
    <scope>NUCLEOTIDE SEQUENCE [LARGE SCALE GENOMIC DNA]</scope>
    <source>
        <strain evidence="2 3">INRA-310</strain>
    </source>
</reference>
<sequence>MYCIKTGTCVVFIVSLTKATRTDAKNVSSPGSTSSTGTGRAPWTPQIRAVVT</sequence>
<proteinExistence type="predicted"/>
<gene>
    <name evidence="2" type="ORF">PPTG_23258</name>
</gene>
<dbReference type="VEuPathDB" id="FungiDB:PPTG_23258"/>
<dbReference type="Proteomes" id="UP000018817">
    <property type="component" value="Unassembled WGS sequence"/>
</dbReference>
<evidence type="ECO:0000313" key="3">
    <source>
        <dbReference type="Proteomes" id="UP000018817"/>
    </source>
</evidence>
<organism evidence="2 3">
    <name type="scientific">Phytophthora nicotianae (strain INRA-310)</name>
    <name type="common">Phytophthora parasitica</name>
    <dbReference type="NCBI Taxonomy" id="761204"/>
    <lineage>
        <taxon>Eukaryota</taxon>
        <taxon>Sar</taxon>
        <taxon>Stramenopiles</taxon>
        <taxon>Oomycota</taxon>
        <taxon>Peronosporomycetes</taxon>
        <taxon>Peronosporales</taxon>
        <taxon>Peronosporaceae</taxon>
        <taxon>Phytophthora</taxon>
    </lineage>
</organism>
<evidence type="ECO:0000313" key="2">
    <source>
        <dbReference type="EMBL" id="ETN07345.1"/>
    </source>
</evidence>
<protein>
    <submittedName>
        <fullName evidence="2">Uncharacterized protein</fullName>
    </submittedName>
</protein>
<dbReference type="GeneID" id="20191857"/>